<evidence type="ECO:0000313" key="2">
    <source>
        <dbReference type="EMBL" id="MTE16696.1"/>
    </source>
</evidence>
<reference evidence="2 3" key="1">
    <citation type="submission" date="2019-11" db="EMBL/GenBank/DDBJ databases">
        <title>Nocardia sp. nov. CT2-14 isolated from soil.</title>
        <authorList>
            <person name="Kanchanasin P."/>
            <person name="Tanasupawat S."/>
            <person name="Yuki M."/>
            <person name="Kudo T."/>
        </authorList>
    </citation>
    <scope>NUCLEOTIDE SEQUENCE [LARGE SCALE GENOMIC DNA]</scope>
    <source>
        <strain evidence="2 3">CT2-14</strain>
    </source>
</reference>
<dbReference type="PANTHER" id="PTHR35177">
    <property type="entry name" value="HYDROGENASE MATURATION FACTOR HYBG"/>
    <property type="match status" value="1"/>
</dbReference>
<dbReference type="NCBIfam" id="TIGR00074">
    <property type="entry name" value="hypC_hupF"/>
    <property type="match status" value="1"/>
</dbReference>
<comment type="similarity">
    <text evidence="1">Belongs to the HupF/HypC family.</text>
</comment>
<protein>
    <submittedName>
        <fullName evidence="2">HypC/HybG/HupF family hydrogenase formation chaperone</fullName>
    </submittedName>
</protein>
<dbReference type="PRINTS" id="PR00445">
    <property type="entry name" value="HUPFHYPC"/>
</dbReference>
<dbReference type="SUPFAM" id="SSF159127">
    <property type="entry name" value="HupF/HypC-like"/>
    <property type="match status" value="1"/>
</dbReference>
<dbReference type="RefSeq" id="WP_154791123.1">
    <property type="nucleotide sequence ID" value="NZ_WMBB01000016.1"/>
</dbReference>
<dbReference type="EMBL" id="WMBB01000016">
    <property type="protein sequence ID" value="MTE16696.1"/>
    <property type="molecule type" value="Genomic_DNA"/>
</dbReference>
<evidence type="ECO:0000313" key="3">
    <source>
        <dbReference type="Proteomes" id="UP000432464"/>
    </source>
</evidence>
<dbReference type="Proteomes" id="UP000432464">
    <property type="component" value="Unassembled WGS sequence"/>
</dbReference>
<dbReference type="Gene3D" id="2.30.30.140">
    <property type="match status" value="1"/>
</dbReference>
<dbReference type="PANTHER" id="PTHR35177:SF2">
    <property type="entry name" value="HYDROGENASE MATURATION FACTOR HYBG"/>
    <property type="match status" value="1"/>
</dbReference>
<proteinExistence type="inferred from homology"/>
<dbReference type="InterPro" id="IPR001109">
    <property type="entry name" value="Hydrogenase_HupF/HypC"/>
</dbReference>
<dbReference type="PROSITE" id="PS01097">
    <property type="entry name" value="HUPF_HYPC"/>
    <property type="match status" value="1"/>
</dbReference>
<keyword evidence="3" id="KW-1185">Reference proteome</keyword>
<name>A0A6I3L8X2_9NOCA</name>
<gene>
    <name evidence="2" type="primary">hypC</name>
    <name evidence="2" type="ORF">GLP40_28540</name>
</gene>
<organism evidence="2 3">
    <name type="scientific">Nocardia aurantiaca</name>
    <dbReference type="NCBI Taxonomy" id="2675850"/>
    <lineage>
        <taxon>Bacteria</taxon>
        <taxon>Bacillati</taxon>
        <taxon>Actinomycetota</taxon>
        <taxon>Actinomycetes</taxon>
        <taxon>Mycobacteriales</taxon>
        <taxon>Nocardiaceae</taxon>
        <taxon>Nocardia</taxon>
    </lineage>
</organism>
<dbReference type="Pfam" id="PF01455">
    <property type="entry name" value="HupF_HypC"/>
    <property type="match status" value="1"/>
</dbReference>
<evidence type="ECO:0000256" key="1">
    <source>
        <dbReference type="ARBA" id="ARBA00006018"/>
    </source>
</evidence>
<sequence length="80" mass="8106">MCLGIPGRVVGPVEGYHGQIALVEVSGEQRTVNVGLLEDDPAGPGDWVIIHMGFAVEKTDAAGAAAALAGLRLLGSGEQP</sequence>
<comment type="caution">
    <text evidence="2">The sequence shown here is derived from an EMBL/GenBank/DDBJ whole genome shotgun (WGS) entry which is preliminary data.</text>
</comment>
<dbReference type="AlphaFoldDB" id="A0A6I3L8X2"/>
<dbReference type="GO" id="GO:0051604">
    <property type="term" value="P:protein maturation"/>
    <property type="evidence" value="ECO:0007669"/>
    <property type="project" value="TreeGrafter"/>
</dbReference>
<dbReference type="InterPro" id="IPR019812">
    <property type="entry name" value="Hydgase_assmbl_chp_CS"/>
</dbReference>
<accession>A0A6I3L8X2</accession>
<dbReference type="GO" id="GO:0005506">
    <property type="term" value="F:iron ion binding"/>
    <property type="evidence" value="ECO:0007669"/>
    <property type="project" value="TreeGrafter"/>
</dbReference>
<dbReference type="GO" id="GO:1902670">
    <property type="term" value="F:carbon dioxide binding"/>
    <property type="evidence" value="ECO:0007669"/>
    <property type="project" value="TreeGrafter"/>
</dbReference>